<dbReference type="Gene3D" id="1.25.70.10">
    <property type="entry name" value="Transcription termination factor 3, mitochondrial"/>
    <property type="match status" value="1"/>
</dbReference>
<dbReference type="SMART" id="SM00733">
    <property type="entry name" value="Mterf"/>
    <property type="match status" value="5"/>
</dbReference>
<dbReference type="FunFam" id="1.25.70.10:FF:000001">
    <property type="entry name" value="Mitochondrial transcription termination factor-like"/>
    <property type="match status" value="1"/>
</dbReference>
<accession>A0A6P4D5T0</accession>
<comment type="similarity">
    <text evidence="1">Belongs to the mTERF family.</text>
</comment>
<gene>
    <name evidence="5" type="primary">LOC107483685</name>
</gene>
<keyword evidence="2" id="KW-0805">Transcription regulation</keyword>
<dbReference type="Proteomes" id="UP000515211">
    <property type="component" value="Chromosome 4"/>
</dbReference>
<dbReference type="GeneID" id="107483685"/>
<evidence type="ECO:0000256" key="2">
    <source>
        <dbReference type="ARBA" id="ARBA00022472"/>
    </source>
</evidence>
<proteinExistence type="inferred from homology"/>
<dbReference type="PANTHER" id="PTHR13068">
    <property type="entry name" value="CGI-12 PROTEIN-RELATED"/>
    <property type="match status" value="1"/>
</dbReference>
<evidence type="ECO:0000256" key="3">
    <source>
        <dbReference type="ARBA" id="ARBA00022946"/>
    </source>
</evidence>
<dbReference type="AlphaFoldDB" id="A0A6P4D5T0"/>
<evidence type="ECO:0000313" key="5">
    <source>
        <dbReference type="RefSeq" id="XP_015959773.1"/>
    </source>
</evidence>
<name>A0A6P4D5T0_ARADU</name>
<keyword evidence="4" id="KW-1185">Reference proteome</keyword>
<dbReference type="RefSeq" id="XP_015959773.1">
    <property type="nucleotide sequence ID" value="XM_016104287.3"/>
</dbReference>
<reference evidence="4" key="1">
    <citation type="journal article" date="2016" name="Nat. Genet.">
        <title>The genome sequences of Arachis duranensis and Arachis ipaensis, the diploid ancestors of cultivated peanut.</title>
        <authorList>
            <person name="Bertioli D.J."/>
            <person name="Cannon S.B."/>
            <person name="Froenicke L."/>
            <person name="Huang G."/>
            <person name="Farmer A.D."/>
            <person name="Cannon E.K."/>
            <person name="Liu X."/>
            <person name="Gao D."/>
            <person name="Clevenger J."/>
            <person name="Dash S."/>
            <person name="Ren L."/>
            <person name="Moretzsohn M.C."/>
            <person name="Shirasawa K."/>
            <person name="Huang W."/>
            <person name="Vidigal B."/>
            <person name="Abernathy B."/>
            <person name="Chu Y."/>
            <person name="Niederhuth C.E."/>
            <person name="Umale P."/>
            <person name="Araujo A.C."/>
            <person name="Kozik A."/>
            <person name="Kim K.D."/>
            <person name="Burow M.D."/>
            <person name="Varshney R.K."/>
            <person name="Wang X."/>
            <person name="Zhang X."/>
            <person name="Barkley N."/>
            <person name="Guimaraes P.M."/>
            <person name="Isobe S."/>
            <person name="Guo B."/>
            <person name="Liao B."/>
            <person name="Stalker H.T."/>
            <person name="Schmitz R.J."/>
            <person name="Scheffler B.E."/>
            <person name="Leal-Bertioli S.C."/>
            <person name="Xun X."/>
            <person name="Jackson S.A."/>
            <person name="Michelmore R."/>
            <person name="Ozias-Akins P."/>
        </authorList>
    </citation>
    <scope>NUCLEOTIDE SEQUENCE [LARGE SCALE GENOMIC DNA]</scope>
    <source>
        <strain evidence="4">cv. V14167</strain>
    </source>
</reference>
<dbReference type="GO" id="GO:0003676">
    <property type="term" value="F:nucleic acid binding"/>
    <property type="evidence" value="ECO:0007669"/>
    <property type="project" value="InterPro"/>
</dbReference>
<dbReference type="GO" id="GO:0006353">
    <property type="term" value="P:DNA-templated transcription termination"/>
    <property type="evidence" value="ECO:0007669"/>
    <property type="project" value="UniProtKB-KW"/>
</dbReference>
<evidence type="ECO:0000256" key="1">
    <source>
        <dbReference type="ARBA" id="ARBA00007692"/>
    </source>
</evidence>
<sequence length="388" mass="44877">MFHIRIKIISPTLQKLVSSLGSNPWLWLASRLISTSSPSSASKDNSFALSYLTHTCGFSPERAIIISKRLKLETSEKPDTVIEFFKNQGLSQTMILKVLRTVPDLLLVKPENTLQPKFDFFKSKGFSVSDIHSMILTSPEILKRSLNNEIIPCFNFLDNMFECKHNLMKTVVSYSGVLHIFAKRIEPNIKLLREEGVPESHILRLLEYYGKTIKVCPTRFKKAVEEVKEMKTDPLKLQFVIYVHIKLHLSKSTWERKKGIYRKWGWTEDDISKAFRTHPFCMCTSDSKIEAVMDFLVNTLGCKSSDIIRCPSLLTMSLRKRIIPRGSVVKALLSKGLIKKLSWTVFRYNELEFLDKFVHCYDKEANELLKLYRVSWLKNVREMNVSTP</sequence>
<keyword evidence="2" id="KW-0804">Transcription</keyword>
<dbReference type="InterPro" id="IPR003690">
    <property type="entry name" value="MTERF"/>
</dbReference>
<keyword evidence="3" id="KW-0809">Transit peptide</keyword>
<dbReference type="PANTHER" id="PTHR13068:SF166">
    <property type="entry name" value="TRANSCRIPTION TERMINATION FACTOR MTERF15, MITOCHONDRIAL-LIKE"/>
    <property type="match status" value="1"/>
</dbReference>
<reference evidence="5" key="2">
    <citation type="submission" date="2025-08" db="UniProtKB">
        <authorList>
            <consortium name="RefSeq"/>
        </authorList>
    </citation>
    <scope>IDENTIFICATION</scope>
    <source>
        <tissue evidence="5">Whole plant</tissue>
    </source>
</reference>
<keyword evidence="2" id="KW-0806">Transcription termination</keyword>
<dbReference type="KEGG" id="adu:107483685"/>
<dbReference type="Pfam" id="PF02536">
    <property type="entry name" value="mTERF"/>
    <property type="match status" value="2"/>
</dbReference>
<evidence type="ECO:0000313" key="4">
    <source>
        <dbReference type="Proteomes" id="UP000515211"/>
    </source>
</evidence>
<organism evidence="4 5">
    <name type="scientific">Arachis duranensis</name>
    <name type="common">Wild peanut</name>
    <dbReference type="NCBI Taxonomy" id="130453"/>
    <lineage>
        <taxon>Eukaryota</taxon>
        <taxon>Viridiplantae</taxon>
        <taxon>Streptophyta</taxon>
        <taxon>Embryophyta</taxon>
        <taxon>Tracheophyta</taxon>
        <taxon>Spermatophyta</taxon>
        <taxon>Magnoliopsida</taxon>
        <taxon>eudicotyledons</taxon>
        <taxon>Gunneridae</taxon>
        <taxon>Pentapetalae</taxon>
        <taxon>rosids</taxon>
        <taxon>fabids</taxon>
        <taxon>Fabales</taxon>
        <taxon>Fabaceae</taxon>
        <taxon>Papilionoideae</taxon>
        <taxon>50 kb inversion clade</taxon>
        <taxon>dalbergioids sensu lato</taxon>
        <taxon>Dalbergieae</taxon>
        <taxon>Pterocarpus clade</taxon>
        <taxon>Arachis</taxon>
    </lineage>
</organism>
<dbReference type="OrthoDB" id="637682at2759"/>
<dbReference type="InterPro" id="IPR038538">
    <property type="entry name" value="MTERF_sf"/>
</dbReference>
<protein>
    <submittedName>
        <fullName evidence="5">Uncharacterized protein LOC107483685</fullName>
    </submittedName>
</protein>